<dbReference type="Proteomes" id="UP000682877">
    <property type="component" value="Chromosome 1"/>
</dbReference>
<organism evidence="5 6">
    <name type="scientific">Arabidopsis arenosa</name>
    <name type="common">Sand rock-cress</name>
    <name type="synonym">Cardaminopsis arenosa</name>
    <dbReference type="NCBI Taxonomy" id="38785"/>
    <lineage>
        <taxon>Eukaryota</taxon>
        <taxon>Viridiplantae</taxon>
        <taxon>Streptophyta</taxon>
        <taxon>Embryophyta</taxon>
        <taxon>Tracheophyta</taxon>
        <taxon>Spermatophyta</taxon>
        <taxon>Magnoliopsida</taxon>
        <taxon>eudicotyledons</taxon>
        <taxon>Gunneridae</taxon>
        <taxon>Pentapetalae</taxon>
        <taxon>rosids</taxon>
        <taxon>malvids</taxon>
        <taxon>Brassicales</taxon>
        <taxon>Brassicaceae</taxon>
        <taxon>Camelineae</taxon>
        <taxon>Arabidopsis</taxon>
    </lineage>
</organism>
<reference evidence="5" key="1">
    <citation type="submission" date="2021-01" db="EMBL/GenBank/DDBJ databases">
        <authorList>
            <person name="Bezrukov I."/>
        </authorList>
    </citation>
    <scope>NUCLEOTIDE SEQUENCE</scope>
</reference>
<evidence type="ECO:0000256" key="2">
    <source>
        <dbReference type="ARBA" id="ARBA00022679"/>
    </source>
</evidence>
<evidence type="ECO:0000256" key="1">
    <source>
        <dbReference type="ARBA" id="ARBA00005771"/>
    </source>
</evidence>
<keyword evidence="2" id="KW-0808">Transferase</keyword>
<feature type="compositionally biased region" description="Acidic residues" evidence="3">
    <location>
        <begin position="123"/>
        <end position="137"/>
    </location>
</feature>
<feature type="domain" description="Sulfotransferase" evidence="4">
    <location>
        <begin position="485"/>
        <end position="746"/>
    </location>
</feature>
<evidence type="ECO:0000259" key="4">
    <source>
        <dbReference type="Pfam" id="PF00685"/>
    </source>
</evidence>
<evidence type="ECO:0000313" key="6">
    <source>
        <dbReference type="Proteomes" id="UP000682877"/>
    </source>
</evidence>
<protein>
    <recommendedName>
        <fullName evidence="4">Sulfotransferase domain-containing protein</fullName>
    </recommendedName>
</protein>
<evidence type="ECO:0000256" key="3">
    <source>
        <dbReference type="SAM" id="MobiDB-lite"/>
    </source>
</evidence>
<name>A0A8S1ZHD6_ARAAE</name>
<accession>A0A8S1ZHD6</accession>
<dbReference type="InterPro" id="IPR027417">
    <property type="entry name" value="P-loop_NTPase"/>
</dbReference>
<keyword evidence="6" id="KW-1185">Reference proteome</keyword>
<sequence>MWKRKLHTLEIQTVNDMYKLLQEYNSSLQLYNSKLQGDLTEAHEDIKRGEKEQTGIVESIVREEFMSAFKEEKLEKVQKAVEGSVDDLELPFQVFSKLGRWVNRLQLVCGNDAESIMGGPMSETEDNNDAFLGEEADGTTAPESSAGRRRRPTTERSSSDVPKPKKAKKKQAHRAEVWQHYIEKEDLVDIDCSGTKLFKYQGCWYEKDILQAILNFNKNFQPQETDIIVASFPKSGTTWLKALTFALAQRSQHPSDHHPLLSHNPHELVPYLELDLYLKSSKPDLTKLPSSSPRLFSTHMSFDALKVPLKESPCKIVYVCRNVKDVLVSLWCFENSMSGESNVSLEALFKSFCSGVSLCGPLWANVLSYWRGSLEDPKHVLFMRYEELKAEPRVQIKKLAQFLDCPFTKEEEDNGGVDKILELCSLRNLSGLEINKTGKLSEGLSFKSFFRKGEVGDWKSYMTPEMENKIDMIVEEKLQEMSTKSWIKALTFALIQRSKHPLEEDNHPLLSHNPHEIVPYLELDLYLKTSKPDLTKFLSSSSSPRLFSTHMSFDALKAPLKESSCKIVYVCRNVKDVLVSLWHFLNVNKGVEWGDFSQSEKISGVDDHSFEAMFESFCNGVTLYGPFEDHALSYWQGSLEDPKHVLFMMYEEFKADPRTQIKRLAEFLDCPFTKEEEDSGSVDKILELCSLSNLSSLEINKTGTLDGVDFKSYFRKGKVGDWKSYMTPEMVNKIDMIIEEKLKGSGLKF</sequence>
<feature type="region of interest" description="Disordered" evidence="3">
    <location>
        <begin position="116"/>
        <end position="172"/>
    </location>
</feature>
<dbReference type="PANTHER" id="PTHR11783">
    <property type="entry name" value="SULFOTRANSFERASE SULT"/>
    <property type="match status" value="1"/>
</dbReference>
<dbReference type="InterPro" id="IPR000863">
    <property type="entry name" value="Sulfotransferase_dom"/>
</dbReference>
<feature type="domain" description="Sulfotransferase" evidence="4">
    <location>
        <begin position="225"/>
        <end position="481"/>
    </location>
</feature>
<dbReference type="SUPFAM" id="SSF52540">
    <property type="entry name" value="P-loop containing nucleoside triphosphate hydrolases"/>
    <property type="match status" value="2"/>
</dbReference>
<dbReference type="Pfam" id="PF00685">
    <property type="entry name" value="Sulfotransfer_1"/>
    <property type="match status" value="2"/>
</dbReference>
<gene>
    <name evidence="5" type="ORF">AARE701A_LOCUS1086</name>
</gene>
<evidence type="ECO:0000313" key="5">
    <source>
        <dbReference type="EMBL" id="CAE5957372.1"/>
    </source>
</evidence>
<dbReference type="GO" id="GO:0008146">
    <property type="term" value="F:sulfotransferase activity"/>
    <property type="evidence" value="ECO:0007669"/>
    <property type="project" value="InterPro"/>
</dbReference>
<dbReference type="EMBL" id="LR999451">
    <property type="protein sequence ID" value="CAE5957372.1"/>
    <property type="molecule type" value="Genomic_DNA"/>
</dbReference>
<dbReference type="AlphaFoldDB" id="A0A8S1ZHD6"/>
<proteinExistence type="inferred from homology"/>
<comment type="similarity">
    <text evidence="1">Belongs to the sulfotransferase 1 family.</text>
</comment>
<dbReference type="Gene3D" id="3.40.50.300">
    <property type="entry name" value="P-loop containing nucleotide triphosphate hydrolases"/>
    <property type="match status" value="2"/>
</dbReference>